<keyword evidence="2" id="KW-1185">Reference proteome</keyword>
<protein>
    <recommendedName>
        <fullName evidence="3">Big-1 domain-containing protein</fullName>
    </recommendedName>
</protein>
<comment type="caution">
    <text evidence="1">The sequence shown here is derived from an EMBL/GenBank/DDBJ whole genome shotgun (WGS) entry which is preliminary data.</text>
</comment>
<organism evidence="1 2">
    <name type="scientific">Bordetella genomosp. 10</name>
    <dbReference type="NCBI Taxonomy" id="1416804"/>
    <lineage>
        <taxon>Bacteria</taxon>
        <taxon>Pseudomonadati</taxon>
        <taxon>Pseudomonadota</taxon>
        <taxon>Betaproteobacteria</taxon>
        <taxon>Burkholderiales</taxon>
        <taxon>Alcaligenaceae</taxon>
        <taxon>Bordetella</taxon>
    </lineage>
</organism>
<accession>A0A261SL56</accession>
<dbReference type="AlphaFoldDB" id="A0A261SL56"/>
<dbReference type="InterPro" id="IPR013783">
    <property type="entry name" value="Ig-like_fold"/>
</dbReference>
<proteinExistence type="predicted"/>
<dbReference type="Gene3D" id="2.60.40.10">
    <property type="entry name" value="Immunoglobulins"/>
    <property type="match status" value="1"/>
</dbReference>
<dbReference type="SUPFAM" id="SSF49373">
    <property type="entry name" value="Invasin/intimin cell-adhesion fragments"/>
    <property type="match status" value="1"/>
</dbReference>
<reference evidence="2" key="1">
    <citation type="submission" date="2017-05" db="EMBL/GenBank/DDBJ databases">
        <title>Complete and WGS of Bordetella genogroups.</title>
        <authorList>
            <person name="Spilker T."/>
            <person name="Lipuma J."/>
        </authorList>
    </citation>
    <scope>NUCLEOTIDE SEQUENCE [LARGE SCALE GENOMIC DNA]</scope>
    <source>
        <strain evidence="2">AU16122</strain>
    </source>
</reference>
<dbReference type="InterPro" id="IPR008964">
    <property type="entry name" value="Invasin/intimin_cell_adhesion"/>
</dbReference>
<name>A0A261SL56_9BORD</name>
<evidence type="ECO:0008006" key="3">
    <source>
        <dbReference type="Google" id="ProtNLM"/>
    </source>
</evidence>
<dbReference type="EMBL" id="NEVM01000001">
    <property type="protein sequence ID" value="OZI37053.1"/>
    <property type="molecule type" value="Genomic_DNA"/>
</dbReference>
<sequence>MDWTLHEADQHPQVQDVLVGNDATLWVRGYTGPTGGTLAETTPTILWEAFTRPFGNAVYPLSTATVSSYYVALAQPQSGVVTAESVSDPDSSVPVVDPPDYGVAYVVAHDIALQAPPLDANTLPYAGLFKVRVWKAPTAVLSTRSGDGTSAAFNRYFEAPISVKIADSTGSTQGTHGMAVRFDIIGDATFDQAGSNQRFATISATSAQVFCEYGAAYAPRIKAGGTLGTIQVSVSSKFATQQIHFILHVVDPQGPADAAYVTAQQGDDQDQLAGSKFTTLLQAKVDNKSKNPAAAGNVVFTVYPATDGQPLALAFDKGDTTSTSISVAVDEGYATATPLNAIAGAFPAAGYVTNLVCAYADTYDTQNNDPRTDDSGQVGRFTERVWNGAVASLARDDGKNGQTTAPGQFFPTPLTATVHDAASTPQPVARMRVTFALQGPGQFEATGSTPVEQWSPTSVIVATDEHGVATAPRIQAVRGQSGAITATLSCLASADQPTYTMTSVVPSDEGVSIGLGSGDLQDQVVHVPFASPMTVTVRNAQGDNATSGQITFTCQATSDAAGSFNGATSADAPVNNGAAVAPTTLQGDNVLQKTESYGYFEVVADTPHSTHTYTFRQRVWRSKHALLTAVSGDTNNKAKPGELFPIPVVAHVAGPDNEDIENLLVTFSLQGPAQFVYASAPEQAGDAATSATVRTDKSGLANAPGIKAGDVSGSVTVTADATVAQAALPFGLTVLPTSTASTTVYADPAADFQDTMIGGAYAVPLSVSVKNSSGADATTGTVTFKIYNGTASGRFADETDDTQCVVPVANGHATATTLRATTNSATGSFSVVAYPTDTFHGDPQTDTSDQTAHFTERVWDEVHINLNKTEGDNQHTDKGQYFPERLRVQAVDSSKDNAPVPQYLVTFTVSTTDLATFDLSDPTAPIVSGDSHSVTVRGGEDGHAVAPRLLAAATTGAVAVQAHGTVDAGANFNLTIDNELPAIYTLKPDANYKKVLPNSTAKAIFTLLDGNRKPVPGQFVQFSLDQPGIVSFSPNDPHALTADPVQTDAAGEASVDLYAGNTLGTANLKASNVQSTDGYMSIVVAN</sequence>
<evidence type="ECO:0000313" key="2">
    <source>
        <dbReference type="Proteomes" id="UP000216020"/>
    </source>
</evidence>
<gene>
    <name evidence="1" type="ORF">CAL29_01035</name>
</gene>
<evidence type="ECO:0000313" key="1">
    <source>
        <dbReference type="EMBL" id="OZI37053.1"/>
    </source>
</evidence>
<dbReference type="Proteomes" id="UP000216020">
    <property type="component" value="Unassembled WGS sequence"/>
</dbReference>